<comment type="caution">
    <text evidence="3">The sequence shown here is derived from an EMBL/GenBank/DDBJ whole genome shotgun (WGS) entry which is preliminary data.</text>
</comment>
<keyword evidence="4" id="KW-1185">Reference proteome</keyword>
<protein>
    <submittedName>
        <fullName evidence="3">Uncharacterized protein</fullName>
    </submittedName>
</protein>
<name>A0AAE0C8B8_9CHLO</name>
<proteinExistence type="predicted"/>
<keyword evidence="2" id="KW-0812">Transmembrane</keyword>
<evidence type="ECO:0000256" key="2">
    <source>
        <dbReference type="SAM" id="Phobius"/>
    </source>
</evidence>
<dbReference type="PRINTS" id="PR01217">
    <property type="entry name" value="PRICHEXTENSN"/>
</dbReference>
<feature type="transmembrane region" description="Helical" evidence="2">
    <location>
        <begin position="20"/>
        <end position="39"/>
    </location>
</feature>
<keyword evidence="2" id="KW-1133">Transmembrane helix</keyword>
<keyword evidence="2" id="KW-0472">Membrane</keyword>
<dbReference type="EMBL" id="LGRX02026811">
    <property type="protein sequence ID" value="KAK3250288.1"/>
    <property type="molecule type" value="Genomic_DNA"/>
</dbReference>
<dbReference type="AlphaFoldDB" id="A0AAE0C8B8"/>
<evidence type="ECO:0000256" key="1">
    <source>
        <dbReference type="SAM" id="MobiDB-lite"/>
    </source>
</evidence>
<evidence type="ECO:0000313" key="3">
    <source>
        <dbReference type="EMBL" id="KAK3250288.1"/>
    </source>
</evidence>
<accession>A0AAE0C8B8</accession>
<sequence>MPKKEKEEDKEKENQETVWLLFLPFVCIILTYGALLIAACWPEKDSSHHAIAPTVPVTASPVTAPPLSPTSNGQRNYLGGTYGGLSDEEQRLTVCSDRCESDAVAGRDANDFLVHINEADPHSISFQTPIANDVTNASGILRTGQNVSVSKVYVDTYAQRVGWMSETWLQYLDIAYPLQLVFLMATGHYNVAYVAYYHLYQTPRNYTVVAKRVDESPYGKNYTNYYESTRMACFCACDPSFCDRPPSPPPLPPMPPPPPSPPPYTGTCQEYIADHTYGNITGATLYCYTAFRACRLRLHRLRRHRPRSLASASIASASIASRLHRLRPHRLRLAAIAPTTVAPTATFTPPLPLPPPLRPRPHTRLPSLASTTALASDSTLATALGLASVSAFATTSASTSTFAFASAVRRVASAAILPTATVTPHRPRLRYRRPTPPCHRASPPPPSALPLSPYHPRPATLTPTRPSPHLLAPTTVSPPSPPMVLGGSSAASIRIMQ</sequence>
<reference evidence="3 4" key="1">
    <citation type="journal article" date="2015" name="Genome Biol. Evol.">
        <title>Comparative Genomics of a Bacterivorous Green Alga Reveals Evolutionary Causalities and Consequences of Phago-Mixotrophic Mode of Nutrition.</title>
        <authorList>
            <person name="Burns J.A."/>
            <person name="Paasch A."/>
            <person name="Narechania A."/>
            <person name="Kim E."/>
        </authorList>
    </citation>
    <scope>NUCLEOTIDE SEQUENCE [LARGE SCALE GENOMIC DNA]</scope>
    <source>
        <strain evidence="3 4">PLY_AMNH</strain>
    </source>
</reference>
<organism evidence="3 4">
    <name type="scientific">Cymbomonas tetramitiformis</name>
    <dbReference type="NCBI Taxonomy" id="36881"/>
    <lineage>
        <taxon>Eukaryota</taxon>
        <taxon>Viridiplantae</taxon>
        <taxon>Chlorophyta</taxon>
        <taxon>Pyramimonadophyceae</taxon>
        <taxon>Pyramimonadales</taxon>
        <taxon>Pyramimonadaceae</taxon>
        <taxon>Cymbomonas</taxon>
    </lineage>
</organism>
<dbReference type="Proteomes" id="UP001190700">
    <property type="component" value="Unassembled WGS sequence"/>
</dbReference>
<evidence type="ECO:0000313" key="4">
    <source>
        <dbReference type="Proteomes" id="UP001190700"/>
    </source>
</evidence>
<gene>
    <name evidence="3" type="ORF">CYMTET_40338</name>
</gene>
<feature type="compositionally biased region" description="Pro residues" evidence="1">
    <location>
        <begin position="434"/>
        <end position="456"/>
    </location>
</feature>
<feature type="region of interest" description="Disordered" evidence="1">
    <location>
        <begin position="424"/>
        <end position="497"/>
    </location>
</feature>